<dbReference type="InterPro" id="IPR013103">
    <property type="entry name" value="RVT_2"/>
</dbReference>
<dbReference type="PANTHER" id="PTHR11439:SF463">
    <property type="entry name" value="REVERSE TRANSCRIPTASE TY1_COPIA-TYPE DOMAIN-CONTAINING PROTEIN"/>
    <property type="match status" value="1"/>
</dbReference>
<feature type="domain" description="Reverse transcriptase Ty1/copia-type" evidence="1">
    <location>
        <begin position="1"/>
        <end position="166"/>
    </location>
</feature>
<organism evidence="2">
    <name type="scientific">Sylvanvirus sp</name>
    <dbReference type="NCBI Taxonomy" id="2487774"/>
    <lineage>
        <taxon>Viruses</taxon>
    </lineage>
</organism>
<protein>
    <recommendedName>
        <fullName evidence="1">Reverse transcriptase Ty1/copia-type domain-containing protein</fullName>
    </recommendedName>
</protein>
<name>A0A3G5AHM7_9VIRU</name>
<evidence type="ECO:0000313" key="2">
    <source>
        <dbReference type="EMBL" id="AYV86656.1"/>
    </source>
</evidence>
<accession>A0A3G5AHM7</accession>
<gene>
    <name evidence="2" type="ORF">Sylvanvirus5_24</name>
</gene>
<dbReference type="Pfam" id="PF07727">
    <property type="entry name" value="RVT_2"/>
    <property type="match status" value="1"/>
</dbReference>
<sequence>MDAVSAFTQSDLKEEIYVTQPDGYDKGSPNKVCLLKKSLYGLKQASWNWRNDVETFMKSIGFKTCVMDENVFHMMSRSNLVLIMCLYVDDTITVAHPDDKKELEEIIIKIKNKFKIKDLGEPKALLGIRIQRDINTGAITLDQPNYIEKILKRFNIVHTKGAYTPDVKEVDHYGPLSLEHCPKTDEDKKYMESKNYRALVGSLLYLTICTRPDIAHAVSVLTRFTSNPGPKHWDAGIRILKYINMTRNIGLVFGDDKESSFKIQSYSDANWGNDIHGQKSIYGFIIFIGHSPISWICKKQNFVALSTCESEYVGISETIREMKWIHNLLRELKIKVETPILHGDNLGSLAIAADTSMNSRIKSIDIKYHFIKDEVFKKNVILKYVSTVYNIADIFTKPLDKKRFIALRNMIMNLNTSLPLS</sequence>
<dbReference type="EMBL" id="MK072511">
    <property type="protein sequence ID" value="AYV86656.1"/>
    <property type="molecule type" value="Genomic_DNA"/>
</dbReference>
<dbReference type="CDD" id="cd09272">
    <property type="entry name" value="RNase_HI_RT_Ty1"/>
    <property type="match status" value="1"/>
</dbReference>
<proteinExistence type="predicted"/>
<dbReference type="PANTHER" id="PTHR11439">
    <property type="entry name" value="GAG-POL-RELATED RETROTRANSPOSON"/>
    <property type="match status" value="1"/>
</dbReference>
<dbReference type="InterPro" id="IPR043502">
    <property type="entry name" value="DNA/RNA_pol_sf"/>
</dbReference>
<reference evidence="2" key="1">
    <citation type="submission" date="2018-10" db="EMBL/GenBank/DDBJ databases">
        <title>Hidden diversity of soil giant viruses.</title>
        <authorList>
            <person name="Schulz F."/>
            <person name="Alteio L."/>
            <person name="Goudeau D."/>
            <person name="Ryan E.M."/>
            <person name="Malmstrom R.R."/>
            <person name="Blanchard J."/>
            <person name="Woyke T."/>
        </authorList>
    </citation>
    <scope>NUCLEOTIDE SEQUENCE</scope>
    <source>
        <strain evidence="2">SYV1</strain>
    </source>
</reference>
<evidence type="ECO:0000259" key="1">
    <source>
        <dbReference type="Pfam" id="PF07727"/>
    </source>
</evidence>
<dbReference type="SUPFAM" id="SSF56672">
    <property type="entry name" value="DNA/RNA polymerases"/>
    <property type="match status" value="1"/>
</dbReference>